<dbReference type="Pfam" id="PF25973">
    <property type="entry name" value="BSH_CzcB"/>
    <property type="match status" value="1"/>
</dbReference>
<gene>
    <name evidence="6" type="ORF">ON753_26040</name>
</gene>
<proteinExistence type="inferred from homology"/>
<dbReference type="InterPro" id="IPR003018">
    <property type="entry name" value="GAF"/>
</dbReference>
<accession>A0ABT3R943</accession>
<dbReference type="PANTHER" id="PTHR32347">
    <property type="entry name" value="EFFLUX SYSTEM COMPONENT YKNX-RELATED"/>
    <property type="match status" value="1"/>
</dbReference>
<protein>
    <submittedName>
        <fullName evidence="6">Efflux RND transporter periplasmic adaptor subunit</fullName>
    </submittedName>
</protein>
<dbReference type="InterPro" id="IPR050465">
    <property type="entry name" value="UPF0194_transport"/>
</dbReference>
<feature type="domain" description="CzcB-like barrel-sandwich hybrid" evidence="5">
    <location>
        <begin position="397"/>
        <end position="518"/>
    </location>
</feature>
<evidence type="ECO:0000313" key="6">
    <source>
        <dbReference type="EMBL" id="MCX2725778.1"/>
    </source>
</evidence>
<evidence type="ECO:0000256" key="2">
    <source>
        <dbReference type="ARBA" id="ARBA00009477"/>
    </source>
</evidence>
<dbReference type="Gene3D" id="2.40.30.170">
    <property type="match status" value="1"/>
</dbReference>
<keyword evidence="3" id="KW-0175">Coiled coil</keyword>
<dbReference type="Gene3D" id="2.40.50.100">
    <property type="match status" value="1"/>
</dbReference>
<name>A0ABT3R943_9HYPH</name>
<dbReference type="SUPFAM" id="SSF55781">
    <property type="entry name" value="GAF domain-like"/>
    <property type="match status" value="1"/>
</dbReference>
<sequence length="626" mass="68897">MSDQSASETGPVRSEDGSGAVSYAMLDQALWSRFRSAQSPEEFIDSWLAILCRQFPGNVTGVVLIGDPEAGPFVPVAYWPERSRVGEQHLIAANKSLAKRQGMAMAAAGDDAPSQIVSGPLFVDGKLYGVCTVEVSQQIAANTEVMRKIQWAAGWVEAFFRRRLQEEEQELGERSRLAFDMLSSVLEAKGGISAATSLATEMATRLKADPVSVGFVKRRKCRVAAISHASGFGNKMNLIRDIGSAMDEAVDQNAVIVYPAEETWEYRVSLAHEELARLHRSGAILTVPLQAGGKIIGAMTLQRPAGNPFDGATVDLCDAVAAVVGPVLQEKRLNDRYLILKIFDSAGEQLKRLFGAGYFGRKLATAIAVALVTFFSLATTDYSVTSPAIIRGTVQRTIVAPFNGYVADEGVRSGELVKKGQELARLDDQDLSFERLRLATTRQQKMTEYDRALTLHERAEALIIKAQVEQTEAQLALIDEQLRRTRLVAPFDGYVVEGDLSQSIGAVVERGEELFKIAPLDSYRVLLEVDEVDIGNIKIGQSGVLRVTALPREPMTYRIEQITAISEQKEGRNYFRVEASLDKVTGRLRPGMEGIAKTSVDTRLLISTYTEKMINWIYLATWRWIP</sequence>
<dbReference type="RefSeq" id="WP_265966912.1">
    <property type="nucleotide sequence ID" value="NZ_JAPEVI010000003.1"/>
</dbReference>
<dbReference type="Gene3D" id="3.30.450.40">
    <property type="match status" value="1"/>
</dbReference>
<organism evidence="6 7">
    <name type="scientific">Roseibium salinum</name>
    <dbReference type="NCBI Taxonomy" id="1604349"/>
    <lineage>
        <taxon>Bacteria</taxon>
        <taxon>Pseudomonadati</taxon>
        <taxon>Pseudomonadota</taxon>
        <taxon>Alphaproteobacteria</taxon>
        <taxon>Hyphomicrobiales</taxon>
        <taxon>Stappiaceae</taxon>
        <taxon>Roseibium</taxon>
    </lineage>
</organism>
<keyword evidence="7" id="KW-1185">Reference proteome</keyword>
<dbReference type="InterPro" id="IPR029016">
    <property type="entry name" value="GAF-like_dom_sf"/>
</dbReference>
<evidence type="ECO:0000256" key="3">
    <source>
        <dbReference type="ARBA" id="ARBA00023054"/>
    </source>
</evidence>
<evidence type="ECO:0000259" key="4">
    <source>
        <dbReference type="Pfam" id="PF01590"/>
    </source>
</evidence>
<dbReference type="EMBL" id="JAPEVI010000003">
    <property type="protein sequence ID" value="MCX2725778.1"/>
    <property type="molecule type" value="Genomic_DNA"/>
</dbReference>
<dbReference type="SUPFAM" id="SSF111369">
    <property type="entry name" value="HlyD-like secretion proteins"/>
    <property type="match status" value="1"/>
</dbReference>
<dbReference type="Proteomes" id="UP001300261">
    <property type="component" value="Unassembled WGS sequence"/>
</dbReference>
<feature type="domain" description="GAF" evidence="4">
    <location>
        <begin position="197"/>
        <end position="325"/>
    </location>
</feature>
<comment type="similarity">
    <text evidence="2">Belongs to the membrane fusion protein (MFP) (TC 8.A.1) family.</text>
</comment>
<dbReference type="PANTHER" id="PTHR32347:SF23">
    <property type="entry name" value="BLL5650 PROTEIN"/>
    <property type="match status" value="1"/>
</dbReference>
<dbReference type="InterPro" id="IPR058647">
    <property type="entry name" value="BSH_CzcB-like"/>
</dbReference>
<evidence type="ECO:0000256" key="1">
    <source>
        <dbReference type="ARBA" id="ARBA00004196"/>
    </source>
</evidence>
<comment type="caution">
    <text evidence="6">The sequence shown here is derived from an EMBL/GenBank/DDBJ whole genome shotgun (WGS) entry which is preliminary data.</text>
</comment>
<dbReference type="Pfam" id="PF01590">
    <property type="entry name" value="GAF"/>
    <property type="match status" value="1"/>
</dbReference>
<evidence type="ECO:0000259" key="5">
    <source>
        <dbReference type="Pfam" id="PF25973"/>
    </source>
</evidence>
<dbReference type="InterPro" id="IPR006143">
    <property type="entry name" value="RND_pump_MFP"/>
</dbReference>
<dbReference type="NCBIfam" id="TIGR01730">
    <property type="entry name" value="RND_mfp"/>
    <property type="match status" value="1"/>
</dbReference>
<comment type="subcellular location">
    <subcellularLocation>
        <location evidence="1">Cell envelope</location>
    </subcellularLocation>
</comment>
<evidence type="ECO:0000313" key="7">
    <source>
        <dbReference type="Proteomes" id="UP001300261"/>
    </source>
</evidence>
<reference evidence="6 7" key="1">
    <citation type="journal article" date="2016" name="Int. J. Syst. Evol. Microbiol.">
        <title>Labrenzia salina sp. nov., isolated from the rhizosphere of the halophyte Arthrocnemum macrostachyum.</title>
        <authorList>
            <person name="Camacho M."/>
            <person name="Redondo-Gomez S."/>
            <person name="Rodriguez-Llorente I."/>
            <person name="Rohde M."/>
            <person name="Sproer C."/>
            <person name="Schumann P."/>
            <person name="Klenk H.P."/>
            <person name="Montero-Calasanz M.D.C."/>
        </authorList>
    </citation>
    <scope>NUCLEOTIDE SEQUENCE [LARGE SCALE GENOMIC DNA]</scope>
    <source>
        <strain evidence="6 7">DSM 29163</strain>
    </source>
</reference>